<gene>
    <name evidence="2" type="ORF">ACFQBQ_09565</name>
</gene>
<protein>
    <submittedName>
        <fullName evidence="2">Glycosyltransferase family 4 protein</fullName>
    </submittedName>
</protein>
<sequence>MAPSHPPRVLLVTREPVLHQRSGSTTLVLGLLELLRAEGCEVEVFCTLACSRSPKMVFRRQAEFPAGVRFRVPGYLRMGSLYVRTMWAKAWSRDVCRAAKRLSIFKPLAWAVKKLYGEALYTNAWDLTVATDAEVAAAGREAQRFGATCVIANYAFWAPLFAQLPSQLPTMVIAHDLLSARVQRMLSAGAELDCPAIDEATEIDWLNAPKVVLAAQAAEAELLRTKLQSTVMVQPIVLKPMFTARDVRPHHCFFVGGNILPNVTGLQFFLAEVWPRVRASVPDATIEIAGSVCGAELAEFHQPGVMLLGRVDTLNELYDRAALCVVPLLVGSGIKIKLLEALSYGKAIVSTSVGVQGLEAWTTDAISVADDAESFAAAVVEAMESTTKRQQLERGAQRLVRERFSPRSEPVQTFVRMLLGQ</sequence>
<dbReference type="RefSeq" id="WP_263369537.1">
    <property type="nucleotide sequence ID" value="NZ_JAGSYD010000001.1"/>
</dbReference>
<dbReference type="Gene3D" id="3.40.50.2000">
    <property type="entry name" value="Glycogen Phosphorylase B"/>
    <property type="match status" value="2"/>
</dbReference>
<keyword evidence="1" id="KW-0808">Transferase</keyword>
<evidence type="ECO:0000256" key="1">
    <source>
        <dbReference type="ARBA" id="ARBA00022679"/>
    </source>
</evidence>
<dbReference type="EMBL" id="JBHSWI010000001">
    <property type="protein sequence ID" value="MFC6645822.1"/>
    <property type="molecule type" value="Genomic_DNA"/>
</dbReference>
<evidence type="ECO:0000313" key="2">
    <source>
        <dbReference type="EMBL" id="MFC6645822.1"/>
    </source>
</evidence>
<dbReference type="Pfam" id="PF13692">
    <property type="entry name" value="Glyco_trans_1_4"/>
    <property type="match status" value="1"/>
</dbReference>
<reference evidence="3" key="1">
    <citation type="journal article" date="2019" name="Int. J. Syst. Evol. Microbiol.">
        <title>The Global Catalogue of Microorganisms (GCM) 10K type strain sequencing project: providing services to taxonomists for standard genome sequencing and annotation.</title>
        <authorList>
            <consortium name="The Broad Institute Genomics Platform"/>
            <consortium name="The Broad Institute Genome Sequencing Center for Infectious Disease"/>
            <person name="Wu L."/>
            <person name="Ma J."/>
        </authorList>
    </citation>
    <scope>NUCLEOTIDE SEQUENCE [LARGE SCALE GENOMIC DNA]</scope>
    <source>
        <strain evidence="3">CGMCC 1.16026</strain>
    </source>
</reference>
<accession>A0ABW1Z8N9</accession>
<dbReference type="SUPFAM" id="SSF53756">
    <property type="entry name" value="UDP-Glycosyltransferase/glycogen phosphorylase"/>
    <property type="match status" value="1"/>
</dbReference>
<proteinExistence type="predicted"/>
<dbReference type="Proteomes" id="UP001596391">
    <property type="component" value="Unassembled WGS sequence"/>
</dbReference>
<name>A0ABW1Z8N9_9BACT</name>
<keyword evidence="3" id="KW-1185">Reference proteome</keyword>
<dbReference type="PANTHER" id="PTHR46401:SF2">
    <property type="entry name" value="GLYCOSYLTRANSFERASE WBBK-RELATED"/>
    <property type="match status" value="1"/>
</dbReference>
<organism evidence="2 3">
    <name type="scientific">Granulicella cerasi</name>
    <dbReference type="NCBI Taxonomy" id="741063"/>
    <lineage>
        <taxon>Bacteria</taxon>
        <taxon>Pseudomonadati</taxon>
        <taxon>Acidobacteriota</taxon>
        <taxon>Terriglobia</taxon>
        <taxon>Terriglobales</taxon>
        <taxon>Acidobacteriaceae</taxon>
        <taxon>Granulicella</taxon>
    </lineage>
</organism>
<evidence type="ECO:0000313" key="3">
    <source>
        <dbReference type="Proteomes" id="UP001596391"/>
    </source>
</evidence>
<comment type="caution">
    <text evidence="2">The sequence shown here is derived from an EMBL/GenBank/DDBJ whole genome shotgun (WGS) entry which is preliminary data.</text>
</comment>
<dbReference type="PANTHER" id="PTHR46401">
    <property type="entry name" value="GLYCOSYLTRANSFERASE WBBK-RELATED"/>
    <property type="match status" value="1"/>
</dbReference>